<keyword evidence="3" id="KW-1185">Reference proteome</keyword>
<accession>A0A220U3W1</accession>
<keyword evidence="1" id="KW-1133">Transmembrane helix</keyword>
<evidence type="ECO:0008006" key="4">
    <source>
        <dbReference type="Google" id="ProtNLM"/>
    </source>
</evidence>
<organism evidence="2 3">
    <name type="scientific">Virgibacillus phasianinus</name>
    <dbReference type="NCBI Taxonomy" id="2017483"/>
    <lineage>
        <taxon>Bacteria</taxon>
        <taxon>Bacillati</taxon>
        <taxon>Bacillota</taxon>
        <taxon>Bacilli</taxon>
        <taxon>Bacillales</taxon>
        <taxon>Bacillaceae</taxon>
        <taxon>Virgibacillus</taxon>
    </lineage>
</organism>
<keyword evidence="1" id="KW-0812">Transmembrane</keyword>
<evidence type="ECO:0000256" key="1">
    <source>
        <dbReference type="SAM" id="Phobius"/>
    </source>
</evidence>
<dbReference type="OrthoDB" id="2972550at2"/>
<evidence type="ECO:0000313" key="2">
    <source>
        <dbReference type="EMBL" id="ASK62672.1"/>
    </source>
</evidence>
<name>A0A220U3W1_9BACI</name>
<proteinExistence type="predicted"/>
<dbReference type="Proteomes" id="UP000198312">
    <property type="component" value="Chromosome"/>
</dbReference>
<gene>
    <name evidence="2" type="ORF">CFK37_11210</name>
</gene>
<dbReference type="KEGG" id="vil:CFK37_11210"/>
<protein>
    <recommendedName>
        <fullName evidence="4">Holin-like toxin</fullName>
    </recommendedName>
</protein>
<dbReference type="EMBL" id="CP022315">
    <property type="protein sequence ID" value="ASK62672.1"/>
    <property type="molecule type" value="Genomic_DNA"/>
</dbReference>
<evidence type="ECO:0000313" key="3">
    <source>
        <dbReference type="Proteomes" id="UP000198312"/>
    </source>
</evidence>
<sequence>MSIFEVFMIMFAFGTFIIGLLTLIEKMINKK</sequence>
<dbReference type="InterPro" id="IPR031616">
    <property type="entry name" value="BsrE-like"/>
</dbReference>
<dbReference type="RefSeq" id="WP_089061931.1">
    <property type="nucleotide sequence ID" value="NZ_CP022315.1"/>
</dbReference>
<reference evidence="2 3" key="1">
    <citation type="submission" date="2017-07" db="EMBL/GenBank/DDBJ databases">
        <title>Virgibacillus sp. LM2416.</title>
        <authorList>
            <person name="Tak E.J."/>
            <person name="Bae J.-W."/>
        </authorList>
    </citation>
    <scope>NUCLEOTIDE SEQUENCE [LARGE SCALE GENOMIC DNA]</scope>
    <source>
        <strain evidence="2 3">LM2416</strain>
    </source>
</reference>
<keyword evidence="1" id="KW-0472">Membrane</keyword>
<feature type="transmembrane region" description="Helical" evidence="1">
    <location>
        <begin position="6"/>
        <end position="24"/>
    </location>
</feature>
<dbReference type="AlphaFoldDB" id="A0A220U3W1"/>
<dbReference type="Pfam" id="PF16935">
    <property type="entry name" value="Hol_Tox"/>
    <property type="match status" value="1"/>
</dbReference>